<dbReference type="GO" id="GO:0000723">
    <property type="term" value="P:telomere maintenance"/>
    <property type="evidence" value="ECO:0007669"/>
    <property type="project" value="InterPro"/>
</dbReference>
<keyword evidence="1" id="KW-0233">DNA recombination</keyword>
<dbReference type="Pfam" id="PF05970">
    <property type="entry name" value="PIF1"/>
    <property type="match status" value="1"/>
</dbReference>
<keyword evidence="1" id="KW-0067">ATP-binding</keyword>
<dbReference type="GO" id="GO:0006281">
    <property type="term" value="P:DNA repair"/>
    <property type="evidence" value="ECO:0007669"/>
    <property type="project" value="UniProtKB-KW"/>
</dbReference>
<comment type="similarity">
    <text evidence="1">Belongs to the helicase family.</text>
</comment>
<feature type="domain" description="DNA helicase Pif1-like 2B" evidence="3">
    <location>
        <begin position="264"/>
        <end position="309"/>
    </location>
</feature>
<keyword evidence="1" id="KW-0347">Helicase</keyword>
<dbReference type="InterPro" id="IPR010285">
    <property type="entry name" value="DNA_helicase_pif1-like_DEAD"/>
</dbReference>
<evidence type="ECO:0000313" key="5">
    <source>
        <dbReference type="Proteomes" id="UP000823749"/>
    </source>
</evidence>
<dbReference type="GO" id="GO:0043139">
    <property type="term" value="F:5'-3' DNA helicase activity"/>
    <property type="evidence" value="ECO:0007669"/>
    <property type="project" value="UniProtKB-EC"/>
</dbReference>
<keyword evidence="1" id="KW-0227">DNA damage</keyword>
<name>A0AAV6II17_9ERIC</name>
<comment type="caution">
    <text evidence="4">The sequence shown here is derived from an EMBL/GenBank/DDBJ whole genome shotgun (WGS) entry which is preliminary data.</text>
</comment>
<dbReference type="PANTHER" id="PTHR10492">
    <property type="match status" value="1"/>
</dbReference>
<dbReference type="AlphaFoldDB" id="A0AAV6II17"/>
<dbReference type="PANTHER" id="PTHR10492:SF57">
    <property type="entry name" value="ATP-DEPENDENT DNA HELICASE"/>
    <property type="match status" value="1"/>
</dbReference>
<keyword evidence="1" id="KW-0547">Nucleotide-binding</keyword>
<organism evidence="4 5">
    <name type="scientific">Rhododendron griersonianum</name>
    <dbReference type="NCBI Taxonomy" id="479676"/>
    <lineage>
        <taxon>Eukaryota</taxon>
        <taxon>Viridiplantae</taxon>
        <taxon>Streptophyta</taxon>
        <taxon>Embryophyta</taxon>
        <taxon>Tracheophyta</taxon>
        <taxon>Spermatophyta</taxon>
        <taxon>Magnoliopsida</taxon>
        <taxon>eudicotyledons</taxon>
        <taxon>Gunneridae</taxon>
        <taxon>Pentapetalae</taxon>
        <taxon>asterids</taxon>
        <taxon>Ericales</taxon>
        <taxon>Ericaceae</taxon>
        <taxon>Ericoideae</taxon>
        <taxon>Rhodoreae</taxon>
        <taxon>Rhododendron</taxon>
    </lineage>
</organism>
<dbReference type="Pfam" id="PF21530">
    <property type="entry name" value="Pif1_2B_dom"/>
    <property type="match status" value="1"/>
</dbReference>
<proteinExistence type="inferred from homology"/>
<comment type="cofactor">
    <cofactor evidence="1">
        <name>Mg(2+)</name>
        <dbReference type="ChEBI" id="CHEBI:18420"/>
    </cofactor>
</comment>
<keyword evidence="1" id="KW-0378">Hydrolase</keyword>
<protein>
    <recommendedName>
        <fullName evidence="1">ATP-dependent DNA helicase</fullName>
        <ecNumber evidence="1">5.6.2.3</ecNumber>
    </recommendedName>
</protein>
<feature type="domain" description="DNA helicase Pif1-like DEAD-box helicase" evidence="2">
    <location>
        <begin position="138"/>
        <end position="220"/>
    </location>
</feature>
<evidence type="ECO:0000259" key="2">
    <source>
        <dbReference type="Pfam" id="PF05970"/>
    </source>
</evidence>
<accession>A0AAV6II17</accession>
<dbReference type="EMBL" id="JACTNZ010000010">
    <property type="protein sequence ID" value="KAG5528033.1"/>
    <property type="molecule type" value="Genomic_DNA"/>
</dbReference>
<dbReference type="GO" id="GO:0005524">
    <property type="term" value="F:ATP binding"/>
    <property type="evidence" value="ECO:0007669"/>
    <property type="project" value="UniProtKB-KW"/>
</dbReference>
<keyword evidence="1" id="KW-0234">DNA repair</keyword>
<reference evidence="4" key="1">
    <citation type="submission" date="2020-08" db="EMBL/GenBank/DDBJ databases">
        <title>Plant Genome Project.</title>
        <authorList>
            <person name="Zhang R.-G."/>
        </authorList>
    </citation>
    <scope>NUCLEOTIDE SEQUENCE</scope>
    <source>
        <strain evidence="4">WSP0</strain>
        <tissue evidence="4">Leaf</tissue>
    </source>
</reference>
<evidence type="ECO:0000256" key="1">
    <source>
        <dbReference type="RuleBase" id="RU363044"/>
    </source>
</evidence>
<gene>
    <name evidence="4" type="ORF">RHGRI_028836</name>
</gene>
<dbReference type="Proteomes" id="UP000823749">
    <property type="component" value="Chromosome 10"/>
</dbReference>
<evidence type="ECO:0000313" key="4">
    <source>
        <dbReference type="EMBL" id="KAG5528033.1"/>
    </source>
</evidence>
<dbReference type="SUPFAM" id="SSF52540">
    <property type="entry name" value="P-loop containing nucleoside triphosphate hydrolases"/>
    <property type="match status" value="1"/>
</dbReference>
<dbReference type="EC" id="5.6.2.3" evidence="1"/>
<dbReference type="InterPro" id="IPR027417">
    <property type="entry name" value="P-loop_NTPase"/>
</dbReference>
<evidence type="ECO:0000259" key="3">
    <source>
        <dbReference type="Pfam" id="PF21530"/>
    </source>
</evidence>
<sequence>MYFASPNCGEKFYLHLLLTIVKGPKSYKDLRTIDNVAYDTFKSACVARGLLEDDDEWVQCLQEAAIMKTGYQLQRLFCVILTQCSPLQPLELWKRFFINICDDLAHKIRTLFAIPNPTETHIEDYGLYPLNQMLEETSVDRKLRDIRDNPKPFGGITVVLGVDFRQILPVVPKGVREEIVNASFRHSDLWDDICVLTLNLNMRLNTTDPGNVAFANFLIEVGTNPQEVVHLPLTIGNRYTYLAADKMSEDDRMDRSITNRYPNEYLNLLDPTGLPPFKLELKVGCPIILLRNIASKDGLCNGTRMRVVRYNEL</sequence>
<keyword evidence="5" id="KW-1185">Reference proteome</keyword>
<dbReference type="GO" id="GO:0006310">
    <property type="term" value="P:DNA recombination"/>
    <property type="evidence" value="ECO:0007669"/>
    <property type="project" value="UniProtKB-KW"/>
</dbReference>
<comment type="catalytic activity">
    <reaction evidence="1">
        <text>ATP + H2O = ADP + phosphate + H(+)</text>
        <dbReference type="Rhea" id="RHEA:13065"/>
        <dbReference type="ChEBI" id="CHEBI:15377"/>
        <dbReference type="ChEBI" id="CHEBI:15378"/>
        <dbReference type="ChEBI" id="CHEBI:30616"/>
        <dbReference type="ChEBI" id="CHEBI:43474"/>
        <dbReference type="ChEBI" id="CHEBI:456216"/>
        <dbReference type="EC" id="5.6.2.3"/>
    </reaction>
</comment>
<dbReference type="GO" id="GO:0016787">
    <property type="term" value="F:hydrolase activity"/>
    <property type="evidence" value="ECO:0007669"/>
    <property type="project" value="UniProtKB-KW"/>
</dbReference>
<dbReference type="InterPro" id="IPR049163">
    <property type="entry name" value="Pif1-like_2B_dom"/>
</dbReference>